<sequence length="59" mass="6505">MSRPKGVPLTQLNLAAPVQNIKSVYKTTESFLCREKGWVCTWENERTGEAAVGCGMFLG</sequence>
<dbReference type="Proteomes" id="UP000607653">
    <property type="component" value="Unassembled WGS sequence"/>
</dbReference>
<protein>
    <submittedName>
        <fullName evidence="1">Uncharacterized protein</fullName>
    </submittedName>
</protein>
<dbReference type="EMBL" id="DUZY01000001">
    <property type="protein sequence ID" value="DAD22034.1"/>
    <property type="molecule type" value="Genomic_DNA"/>
</dbReference>
<evidence type="ECO:0000313" key="1">
    <source>
        <dbReference type="EMBL" id="DAD22034.1"/>
    </source>
</evidence>
<name>A0A822XKD6_NELNU</name>
<gene>
    <name evidence="1" type="ORF">HUJ06_023497</name>
</gene>
<accession>A0A822XKD6</accession>
<organism evidence="1 2">
    <name type="scientific">Nelumbo nucifera</name>
    <name type="common">Sacred lotus</name>
    <dbReference type="NCBI Taxonomy" id="4432"/>
    <lineage>
        <taxon>Eukaryota</taxon>
        <taxon>Viridiplantae</taxon>
        <taxon>Streptophyta</taxon>
        <taxon>Embryophyta</taxon>
        <taxon>Tracheophyta</taxon>
        <taxon>Spermatophyta</taxon>
        <taxon>Magnoliopsida</taxon>
        <taxon>Proteales</taxon>
        <taxon>Nelumbonaceae</taxon>
        <taxon>Nelumbo</taxon>
    </lineage>
</organism>
<evidence type="ECO:0000313" key="2">
    <source>
        <dbReference type="Proteomes" id="UP000607653"/>
    </source>
</evidence>
<dbReference type="AlphaFoldDB" id="A0A822XKD6"/>
<reference evidence="1 2" key="1">
    <citation type="journal article" date="2020" name="Mol. Biol. Evol.">
        <title>Distinct Expression and Methylation Patterns for Genes with Different Fates following a Single Whole-Genome Duplication in Flowering Plants.</title>
        <authorList>
            <person name="Shi T."/>
            <person name="Rahmani R.S."/>
            <person name="Gugger P.F."/>
            <person name="Wang M."/>
            <person name="Li H."/>
            <person name="Zhang Y."/>
            <person name="Li Z."/>
            <person name="Wang Q."/>
            <person name="Van de Peer Y."/>
            <person name="Marchal K."/>
            <person name="Chen J."/>
        </authorList>
    </citation>
    <scope>NUCLEOTIDE SEQUENCE [LARGE SCALE GENOMIC DNA]</scope>
    <source>
        <tissue evidence="1">Leaf</tissue>
    </source>
</reference>
<comment type="caution">
    <text evidence="1">The sequence shown here is derived from an EMBL/GenBank/DDBJ whole genome shotgun (WGS) entry which is preliminary data.</text>
</comment>
<proteinExistence type="predicted"/>
<keyword evidence="2" id="KW-1185">Reference proteome</keyword>